<comment type="caution">
    <text evidence="1">The sequence shown here is derived from an EMBL/GenBank/DDBJ whole genome shotgun (WGS) entry which is preliminary data.</text>
</comment>
<dbReference type="RefSeq" id="WP_186458476.1">
    <property type="nucleotide sequence ID" value="NZ_VIWP01000015.1"/>
</dbReference>
<proteinExistence type="predicted"/>
<name>A0A561Q7I5_9HYPH</name>
<keyword evidence="2" id="KW-1185">Reference proteome</keyword>
<accession>A0A561Q7I5</accession>
<reference evidence="1 2" key="1">
    <citation type="submission" date="2019-06" db="EMBL/GenBank/DDBJ databases">
        <title>Sorghum-associated microbial communities from plants grown in Nebraska, USA.</title>
        <authorList>
            <person name="Schachtman D."/>
        </authorList>
    </citation>
    <scope>NUCLEOTIDE SEQUENCE [LARGE SCALE GENOMIC DNA]</scope>
    <source>
        <strain evidence="1 2">1225</strain>
    </source>
</reference>
<evidence type="ECO:0000313" key="2">
    <source>
        <dbReference type="Proteomes" id="UP000320653"/>
    </source>
</evidence>
<evidence type="ECO:0000313" key="1">
    <source>
        <dbReference type="EMBL" id="TWF46336.1"/>
    </source>
</evidence>
<dbReference type="EMBL" id="VIWP01000015">
    <property type="protein sequence ID" value="TWF46336.1"/>
    <property type="molecule type" value="Genomic_DNA"/>
</dbReference>
<organism evidence="1 2">
    <name type="scientific">Neorhizobium alkalisoli</name>
    <dbReference type="NCBI Taxonomy" id="528178"/>
    <lineage>
        <taxon>Bacteria</taxon>
        <taxon>Pseudomonadati</taxon>
        <taxon>Pseudomonadota</taxon>
        <taxon>Alphaproteobacteria</taxon>
        <taxon>Hyphomicrobiales</taxon>
        <taxon>Rhizobiaceae</taxon>
        <taxon>Rhizobium/Agrobacterium group</taxon>
        <taxon>Neorhizobium</taxon>
    </lineage>
</organism>
<sequence length="53" mass="5840">MSNEIEHASQPSEQAIGLFLQENDGDKLTDILVEALYEALRIMEEDGAPGTLH</sequence>
<dbReference type="Proteomes" id="UP000320653">
    <property type="component" value="Unassembled WGS sequence"/>
</dbReference>
<gene>
    <name evidence="1" type="ORF">FHW37_11532</name>
</gene>
<protein>
    <recommendedName>
        <fullName evidence="3">Mutator family transposase</fullName>
    </recommendedName>
</protein>
<evidence type="ECO:0008006" key="3">
    <source>
        <dbReference type="Google" id="ProtNLM"/>
    </source>
</evidence>
<dbReference type="AlphaFoldDB" id="A0A561Q7I5"/>